<comment type="caution">
    <text evidence="9">The sequence shown here is derived from an EMBL/GenBank/DDBJ whole genome shotgun (WGS) entry which is preliminary data.</text>
</comment>
<dbReference type="InterPro" id="IPR044049">
    <property type="entry name" value="EccD_transm"/>
</dbReference>
<evidence type="ECO:0000256" key="3">
    <source>
        <dbReference type="ARBA" id="ARBA00022475"/>
    </source>
</evidence>
<protein>
    <submittedName>
        <fullName evidence="9">Type VII secretion integral membrane protein EccD</fullName>
    </submittedName>
</protein>
<feature type="transmembrane region" description="Helical" evidence="7">
    <location>
        <begin position="311"/>
        <end position="332"/>
    </location>
</feature>
<feature type="transmembrane region" description="Helical" evidence="7">
    <location>
        <begin position="139"/>
        <end position="160"/>
    </location>
</feature>
<dbReference type="Pfam" id="PF19053">
    <property type="entry name" value="EccD"/>
    <property type="match status" value="1"/>
</dbReference>
<evidence type="ECO:0000259" key="8">
    <source>
        <dbReference type="Pfam" id="PF19053"/>
    </source>
</evidence>
<proteinExistence type="inferred from homology"/>
<dbReference type="RefSeq" id="WP_217155778.1">
    <property type="nucleotide sequence ID" value="NZ_VOMB01000010.1"/>
</dbReference>
<comment type="subcellular location">
    <subcellularLocation>
        <location evidence="1">Cell membrane</location>
        <topology evidence="1">Multi-pass membrane protein</topology>
    </subcellularLocation>
</comment>
<keyword evidence="5 7" id="KW-1133">Transmembrane helix</keyword>
<feature type="transmembrane region" description="Helical" evidence="7">
    <location>
        <begin position="222"/>
        <end position="243"/>
    </location>
</feature>
<dbReference type="InterPro" id="IPR024962">
    <property type="entry name" value="YukD-like"/>
</dbReference>
<keyword evidence="10" id="KW-1185">Reference proteome</keyword>
<evidence type="ECO:0000256" key="1">
    <source>
        <dbReference type="ARBA" id="ARBA00004651"/>
    </source>
</evidence>
<feature type="transmembrane region" description="Helical" evidence="7">
    <location>
        <begin position="363"/>
        <end position="383"/>
    </location>
</feature>
<evidence type="ECO:0000256" key="6">
    <source>
        <dbReference type="ARBA" id="ARBA00023136"/>
    </source>
</evidence>
<evidence type="ECO:0000256" key="2">
    <source>
        <dbReference type="ARBA" id="ARBA00006162"/>
    </source>
</evidence>
<sequence>MPDSLRHVSIHCAVPPRAEPGPTVDVSLPAALTVGELLPWIVDEFGVGDATPRRWQLADLGGRRLDESATLAQNDIRDGDLLVLSSVEEGPSFEQPPVTTLTVGAPQDGVPTGLRIVGCLWLGGLGVAALAWTGSSSHGWGRIAAAAAMFLVATVAATVASRRGVEAGVVTALNVTAVLQGAILGFLVVPAGPAAANAFLAAVAAGSLGVVLLRVSGCGTEVLLAIVTAAALVAVTTGAAVWWPLDTSSVGAFLAALAVGLLPVTPRLSLALAGLTPPMPGEPVDAGTGMDRHVPDVDAAVDRCRRNLAGLVWGCAAAAALGSVVLACAAARARTVEIAFAAVVGVALLLRARGYACRRCQTGLLVGGFWVLTATFALVVTWLPHHGNLVGMLVVGAGIGLLSPVTVRHPRAGRLADTLEYATLAAVLPLGVWLTGAFDLVPGLGLS</sequence>
<feature type="transmembrane region" description="Helical" evidence="7">
    <location>
        <begin position="389"/>
        <end position="407"/>
    </location>
</feature>
<comment type="similarity">
    <text evidence="2">Belongs to the EccD/Snm4 family.</text>
</comment>
<keyword evidence="6 7" id="KW-0472">Membrane</keyword>
<dbReference type="Proteomes" id="UP000812982">
    <property type="component" value="Unassembled WGS sequence"/>
</dbReference>
<evidence type="ECO:0000313" key="10">
    <source>
        <dbReference type="Proteomes" id="UP000812982"/>
    </source>
</evidence>
<evidence type="ECO:0000256" key="5">
    <source>
        <dbReference type="ARBA" id="ARBA00022989"/>
    </source>
</evidence>
<keyword evidence="4 7" id="KW-0812">Transmembrane</keyword>
<accession>A0ABS6KJM4</accession>
<feature type="domain" description="EccD-like transmembrane" evidence="8">
    <location>
        <begin position="117"/>
        <end position="444"/>
    </location>
</feature>
<gene>
    <name evidence="9" type="primary">eccD</name>
    <name evidence="9" type="ORF">FR943_07975</name>
</gene>
<dbReference type="NCBIfam" id="TIGR03920">
    <property type="entry name" value="T7SS_EccD"/>
    <property type="match status" value="1"/>
</dbReference>
<name>A0ABS6KJM4_9MYCO</name>
<evidence type="ECO:0000313" key="9">
    <source>
        <dbReference type="EMBL" id="MBU9763777.1"/>
    </source>
</evidence>
<feature type="transmembrane region" description="Helical" evidence="7">
    <location>
        <begin position="114"/>
        <end position="133"/>
    </location>
</feature>
<feature type="transmembrane region" description="Helical" evidence="7">
    <location>
        <begin position="419"/>
        <end position="438"/>
    </location>
</feature>
<feature type="transmembrane region" description="Helical" evidence="7">
    <location>
        <begin position="338"/>
        <end position="356"/>
    </location>
</feature>
<dbReference type="EMBL" id="VOMB01000010">
    <property type="protein sequence ID" value="MBU9763777.1"/>
    <property type="molecule type" value="Genomic_DNA"/>
</dbReference>
<evidence type="ECO:0000256" key="7">
    <source>
        <dbReference type="SAM" id="Phobius"/>
    </source>
</evidence>
<evidence type="ECO:0000256" key="4">
    <source>
        <dbReference type="ARBA" id="ARBA00022692"/>
    </source>
</evidence>
<feature type="transmembrane region" description="Helical" evidence="7">
    <location>
        <begin position="167"/>
        <end position="189"/>
    </location>
</feature>
<feature type="transmembrane region" description="Helical" evidence="7">
    <location>
        <begin position="249"/>
        <end position="270"/>
    </location>
</feature>
<reference evidence="9 10" key="1">
    <citation type="journal article" date="2021" name="Sci. Rep.">
        <title>Phenotypic and genomic hallmarks of a novel, potentially pathogenic rapidly growing Mycobacterium species related to the Mycobacterium fortuitum complex.</title>
        <authorList>
            <person name="Gharbi R."/>
            <person name="Khanna V."/>
            <person name="Frigui W."/>
            <person name="Mhenni B."/>
            <person name="Brosch R."/>
            <person name="Mardassi H."/>
        </authorList>
    </citation>
    <scope>NUCLEOTIDE SEQUENCE [LARGE SCALE GENOMIC DNA]</scope>
    <source>
        <strain evidence="9 10">TNTM28</strain>
    </source>
</reference>
<organism evidence="9 10">
    <name type="scientific">[Mycobacterium] fortunisiensis</name>
    <dbReference type="NCBI Taxonomy" id="2600579"/>
    <lineage>
        <taxon>Bacteria</taxon>
        <taxon>Bacillati</taxon>
        <taxon>Actinomycetota</taxon>
        <taxon>Actinomycetes</taxon>
        <taxon>Mycobacteriales</taxon>
        <taxon>Mycobacteriaceae</taxon>
        <taxon>Mycolicibacterium</taxon>
    </lineage>
</organism>
<dbReference type="InterPro" id="IPR006707">
    <property type="entry name" value="T7SS_EccD"/>
</dbReference>
<keyword evidence="3" id="KW-1003">Cell membrane</keyword>
<feature type="transmembrane region" description="Helical" evidence="7">
    <location>
        <begin position="195"/>
        <end position="215"/>
    </location>
</feature>
<dbReference type="Pfam" id="PF08817">
    <property type="entry name" value="YukD"/>
    <property type="match status" value="1"/>
</dbReference>